<keyword evidence="2" id="KW-1185">Reference proteome</keyword>
<evidence type="ECO:0000313" key="2">
    <source>
        <dbReference type="Proteomes" id="UP000016936"/>
    </source>
</evidence>
<dbReference type="AlphaFoldDB" id="M2UK28"/>
<accession>M2UK28</accession>
<dbReference type="EMBL" id="KB445581">
    <property type="protein sequence ID" value="EMD88297.1"/>
    <property type="molecule type" value="Genomic_DNA"/>
</dbReference>
<dbReference type="Proteomes" id="UP000016936">
    <property type="component" value="Unassembled WGS sequence"/>
</dbReference>
<proteinExistence type="predicted"/>
<dbReference type="HOGENOM" id="CLU_2830834_0_0_1"/>
<feature type="non-terminal residue" evidence="1">
    <location>
        <position position="62"/>
    </location>
</feature>
<reference evidence="1 2" key="1">
    <citation type="journal article" date="2012" name="PLoS Pathog.">
        <title>Diverse lifestyles and strategies of plant pathogenesis encoded in the genomes of eighteen Dothideomycetes fungi.</title>
        <authorList>
            <person name="Ohm R.A."/>
            <person name="Feau N."/>
            <person name="Henrissat B."/>
            <person name="Schoch C.L."/>
            <person name="Horwitz B.A."/>
            <person name="Barry K.W."/>
            <person name="Condon B.J."/>
            <person name="Copeland A.C."/>
            <person name="Dhillon B."/>
            <person name="Glaser F."/>
            <person name="Hesse C.N."/>
            <person name="Kosti I."/>
            <person name="LaButti K."/>
            <person name="Lindquist E.A."/>
            <person name="Lucas S."/>
            <person name="Salamov A.A."/>
            <person name="Bradshaw R.E."/>
            <person name="Ciuffetti L."/>
            <person name="Hamelin R.C."/>
            <person name="Kema G.H.J."/>
            <person name="Lawrence C."/>
            <person name="Scott J.A."/>
            <person name="Spatafora J.W."/>
            <person name="Turgeon B.G."/>
            <person name="de Wit P.J.G.M."/>
            <person name="Zhong S."/>
            <person name="Goodwin S.B."/>
            <person name="Grigoriev I.V."/>
        </authorList>
    </citation>
    <scope>NUCLEOTIDE SEQUENCE [LARGE SCALE GENOMIC DNA]</scope>
    <source>
        <strain evidence="2">C5 / ATCC 48332 / race O</strain>
    </source>
</reference>
<protein>
    <submittedName>
        <fullName evidence="1">Uncharacterized protein</fullName>
    </submittedName>
</protein>
<organism evidence="1 2">
    <name type="scientific">Cochliobolus heterostrophus (strain C5 / ATCC 48332 / race O)</name>
    <name type="common">Southern corn leaf blight fungus</name>
    <name type="synonym">Bipolaris maydis</name>
    <dbReference type="NCBI Taxonomy" id="701091"/>
    <lineage>
        <taxon>Eukaryota</taxon>
        <taxon>Fungi</taxon>
        <taxon>Dikarya</taxon>
        <taxon>Ascomycota</taxon>
        <taxon>Pezizomycotina</taxon>
        <taxon>Dothideomycetes</taxon>
        <taxon>Pleosporomycetidae</taxon>
        <taxon>Pleosporales</taxon>
        <taxon>Pleosporineae</taxon>
        <taxon>Pleosporaceae</taxon>
        <taxon>Bipolaris</taxon>
    </lineage>
</organism>
<name>M2UK28_COCH5</name>
<evidence type="ECO:0000313" key="1">
    <source>
        <dbReference type="EMBL" id="EMD88297.1"/>
    </source>
</evidence>
<gene>
    <name evidence="1" type="ORF">COCHEDRAFT_1023418</name>
</gene>
<reference evidence="2" key="2">
    <citation type="journal article" date="2013" name="PLoS Genet.">
        <title>Comparative genome structure, secondary metabolite, and effector coding capacity across Cochliobolus pathogens.</title>
        <authorList>
            <person name="Condon B.J."/>
            <person name="Leng Y."/>
            <person name="Wu D."/>
            <person name="Bushley K.E."/>
            <person name="Ohm R.A."/>
            <person name="Otillar R."/>
            <person name="Martin J."/>
            <person name="Schackwitz W."/>
            <person name="Grimwood J."/>
            <person name="MohdZainudin N."/>
            <person name="Xue C."/>
            <person name="Wang R."/>
            <person name="Manning V.A."/>
            <person name="Dhillon B."/>
            <person name="Tu Z.J."/>
            <person name="Steffenson B.J."/>
            <person name="Salamov A."/>
            <person name="Sun H."/>
            <person name="Lowry S."/>
            <person name="LaButti K."/>
            <person name="Han J."/>
            <person name="Copeland A."/>
            <person name="Lindquist E."/>
            <person name="Barry K."/>
            <person name="Schmutz J."/>
            <person name="Baker S.E."/>
            <person name="Ciuffetti L.M."/>
            <person name="Grigoriev I.V."/>
            <person name="Zhong S."/>
            <person name="Turgeon B.G."/>
        </authorList>
    </citation>
    <scope>NUCLEOTIDE SEQUENCE [LARGE SCALE GENOMIC DNA]</scope>
    <source>
        <strain evidence="2">C5 / ATCC 48332 / race O</strain>
    </source>
</reference>
<sequence length="62" mass="6929">MCCYVQRSRVYLGSPTKHTYSQGLSKRTSITTSCISPIIPALPAGHRIISASGRNYRQRDML</sequence>